<accession>A0A2V3IYH5</accession>
<name>A0A2V3IYH5_9FLOR</name>
<feature type="transmembrane region" description="Helical" evidence="6">
    <location>
        <begin position="90"/>
        <end position="108"/>
    </location>
</feature>
<keyword evidence="5 6" id="KW-0472">Membrane</keyword>
<dbReference type="AlphaFoldDB" id="A0A2V3IYH5"/>
<protein>
    <submittedName>
        <fullName evidence="8">PXMP2/4 family protein 4</fullName>
    </submittedName>
</protein>
<feature type="transmembrane region" description="Helical" evidence="6">
    <location>
        <begin position="36"/>
        <end position="57"/>
    </location>
</feature>
<dbReference type="GO" id="GO:0005737">
    <property type="term" value="C:cytoplasm"/>
    <property type="evidence" value="ECO:0007669"/>
    <property type="project" value="TreeGrafter"/>
</dbReference>
<evidence type="ECO:0000256" key="3">
    <source>
        <dbReference type="ARBA" id="ARBA00022692"/>
    </source>
</evidence>
<proteinExistence type="inferred from homology"/>
<dbReference type="GO" id="GO:0016020">
    <property type="term" value="C:membrane"/>
    <property type="evidence" value="ECO:0007669"/>
    <property type="project" value="UniProtKB-SubCell"/>
</dbReference>
<evidence type="ECO:0000256" key="1">
    <source>
        <dbReference type="ARBA" id="ARBA00004141"/>
    </source>
</evidence>
<evidence type="ECO:0000256" key="4">
    <source>
        <dbReference type="ARBA" id="ARBA00022989"/>
    </source>
</evidence>
<feature type="transmembrane region" description="Helical" evidence="6">
    <location>
        <begin position="167"/>
        <end position="188"/>
    </location>
</feature>
<dbReference type="STRING" id="448386.A0A2V3IYH5"/>
<dbReference type="OrthoDB" id="430207at2759"/>
<feature type="region of interest" description="Disordered" evidence="7">
    <location>
        <begin position="256"/>
        <end position="281"/>
    </location>
</feature>
<keyword evidence="9" id="KW-1185">Reference proteome</keyword>
<dbReference type="InterPro" id="IPR007248">
    <property type="entry name" value="Mpv17_PMP22"/>
</dbReference>
<dbReference type="EMBL" id="NBIV01000028">
    <property type="protein sequence ID" value="PXF47171.1"/>
    <property type="molecule type" value="Genomic_DNA"/>
</dbReference>
<comment type="subcellular location">
    <subcellularLocation>
        <location evidence="1">Membrane</location>
        <topology evidence="1">Multi-pass membrane protein</topology>
    </subcellularLocation>
</comment>
<evidence type="ECO:0000313" key="8">
    <source>
        <dbReference type="EMBL" id="PXF47171.1"/>
    </source>
</evidence>
<dbReference type="PANTHER" id="PTHR11266:SF80">
    <property type="entry name" value="PEROXISOMAL MEMBRANE PROTEIN 2"/>
    <property type="match status" value="1"/>
</dbReference>
<dbReference type="Proteomes" id="UP000247409">
    <property type="component" value="Unassembled WGS sequence"/>
</dbReference>
<sequence>MTVPVSIMHAAQKGRLPRPAIHPSKRRRCHFPRRSLGVLLLILGAIVVLYDIAPTFIDSTHISAFSPHHVRRFSRRTLRLYQRQLHLHPLSSRAVTAAIIFFIADVFAQFLSSPRSASLCFAFQFDRLFRYTLYGLVVMGPFLYVWYEAMHQYGPDDDLRGSLVKCLFEQITLEPCCIIMYIGYDAIICRRGLATARQTLAAKFLPLWFKNAVFWLPANFANYYIGTPDLRVIFANLCSLFWNIYFSGNVNRSPSQQSSNNLSHQRKSPPSTPRHLSSNSV</sequence>
<keyword evidence="4 6" id="KW-1133">Transmembrane helix</keyword>
<evidence type="ECO:0000313" key="9">
    <source>
        <dbReference type="Proteomes" id="UP000247409"/>
    </source>
</evidence>
<keyword evidence="3 6" id="KW-0812">Transmembrane</keyword>
<evidence type="ECO:0000256" key="6">
    <source>
        <dbReference type="RuleBase" id="RU363053"/>
    </source>
</evidence>
<feature type="transmembrane region" description="Helical" evidence="6">
    <location>
        <begin position="128"/>
        <end position="147"/>
    </location>
</feature>
<evidence type="ECO:0000256" key="5">
    <source>
        <dbReference type="ARBA" id="ARBA00023136"/>
    </source>
</evidence>
<organism evidence="8 9">
    <name type="scientific">Gracilariopsis chorda</name>
    <dbReference type="NCBI Taxonomy" id="448386"/>
    <lineage>
        <taxon>Eukaryota</taxon>
        <taxon>Rhodophyta</taxon>
        <taxon>Florideophyceae</taxon>
        <taxon>Rhodymeniophycidae</taxon>
        <taxon>Gracilariales</taxon>
        <taxon>Gracilariaceae</taxon>
        <taxon>Gracilariopsis</taxon>
    </lineage>
</organism>
<dbReference type="Pfam" id="PF04117">
    <property type="entry name" value="Mpv17_PMP22"/>
    <property type="match status" value="1"/>
</dbReference>
<dbReference type="PANTHER" id="PTHR11266">
    <property type="entry name" value="PEROXISOMAL MEMBRANE PROTEIN 2, PXMP2 MPV17"/>
    <property type="match status" value="1"/>
</dbReference>
<comment type="similarity">
    <text evidence="2 6">Belongs to the peroxisomal membrane protein PXMP2/4 family.</text>
</comment>
<gene>
    <name evidence="8" type="ORF">BWQ96_03113</name>
</gene>
<comment type="caution">
    <text evidence="8">The sequence shown here is derived from an EMBL/GenBank/DDBJ whole genome shotgun (WGS) entry which is preliminary data.</text>
</comment>
<evidence type="ECO:0000256" key="2">
    <source>
        <dbReference type="ARBA" id="ARBA00006824"/>
    </source>
</evidence>
<evidence type="ECO:0000256" key="7">
    <source>
        <dbReference type="SAM" id="MobiDB-lite"/>
    </source>
</evidence>
<reference evidence="8 9" key="1">
    <citation type="journal article" date="2018" name="Mol. Biol. Evol.">
        <title>Analysis of the draft genome of the red seaweed Gracilariopsis chorda provides insights into genome size evolution in Rhodophyta.</title>
        <authorList>
            <person name="Lee J."/>
            <person name="Yang E.C."/>
            <person name="Graf L."/>
            <person name="Yang J.H."/>
            <person name="Qiu H."/>
            <person name="Zel Zion U."/>
            <person name="Chan C.X."/>
            <person name="Stephens T.G."/>
            <person name="Weber A.P.M."/>
            <person name="Boo G.H."/>
            <person name="Boo S.M."/>
            <person name="Kim K.M."/>
            <person name="Shin Y."/>
            <person name="Jung M."/>
            <person name="Lee S.J."/>
            <person name="Yim H.S."/>
            <person name="Lee J.H."/>
            <person name="Bhattacharya D."/>
            <person name="Yoon H.S."/>
        </authorList>
    </citation>
    <scope>NUCLEOTIDE SEQUENCE [LARGE SCALE GENOMIC DNA]</scope>
    <source>
        <strain evidence="8 9">SKKU-2015</strain>
        <tissue evidence="8">Whole body</tissue>
    </source>
</reference>